<dbReference type="EMBL" id="JABSTV010001250">
    <property type="protein sequence ID" value="KAH7957252.1"/>
    <property type="molecule type" value="Genomic_DNA"/>
</dbReference>
<reference evidence="1" key="1">
    <citation type="journal article" date="2020" name="Cell">
        <title>Large-Scale Comparative Analyses of Tick Genomes Elucidate Their Genetic Diversity and Vector Capacities.</title>
        <authorList>
            <consortium name="Tick Genome and Microbiome Consortium (TIGMIC)"/>
            <person name="Jia N."/>
            <person name="Wang J."/>
            <person name="Shi W."/>
            <person name="Du L."/>
            <person name="Sun Y."/>
            <person name="Zhan W."/>
            <person name="Jiang J.F."/>
            <person name="Wang Q."/>
            <person name="Zhang B."/>
            <person name="Ji P."/>
            <person name="Bell-Sakyi L."/>
            <person name="Cui X.M."/>
            <person name="Yuan T.T."/>
            <person name="Jiang B.G."/>
            <person name="Yang W.F."/>
            <person name="Lam T.T."/>
            <person name="Chang Q.C."/>
            <person name="Ding S.J."/>
            <person name="Wang X.J."/>
            <person name="Zhu J.G."/>
            <person name="Ruan X.D."/>
            <person name="Zhao L."/>
            <person name="Wei J.T."/>
            <person name="Ye R.Z."/>
            <person name="Que T.C."/>
            <person name="Du C.H."/>
            <person name="Zhou Y.H."/>
            <person name="Cheng J.X."/>
            <person name="Dai P.F."/>
            <person name="Guo W.B."/>
            <person name="Han X.H."/>
            <person name="Huang E.J."/>
            <person name="Li L.F."/>
            <person name="Wei W."/>
            <person name="Gao Y.C."/>
            <person name="Liu J.Z."/>
            <person name="Shao H.Z."/>
            <person name="Wang X."/>
            <person name="Wang C.C."/>
            <person name="Yang T.C."/>
            <person name="Huo Q.B."/>
            <person name="Li W."/>
            <person name="Chen H.Y."/>
            <person name="Chen S.E."/>
            <person name="Zhou L.G."/>
            <person name="Ni X.B."/>
            <person name="Tian J.H."/>
            <person name="Sheng Y."/>
            <person name="Liu T."/>
            <person name="Pan Y.S."/>
            <person name="Xia L.Y."/>
            <person name="Li J."/>
            <person name="Zhao F."/>
            <person name="Cao W.C."/>
        </authorList>
    </citation>
    <scope>NUCLEOTIDE SEQUENCE</scope>
    <source>
        <strain evidence="1">Rsan-2018</strain>
    </source>
</reference>
<dbReference type="Pfam" id="PF03564">
    <property type="entry name" value="DUF1759"/>
    <property type="match status" value="1"/>
</dbReference>
<dbReference type="InterPro" id="IPR005312">
    <property type="entry name" value="DUF1759"/>
</dbReference>
<comment type="caution">
    <text evidence="1">The sequence shown here is derived from an EMBL/GenBank/DDBJ whole genome shotgun (WGS) entry which is preliminary data.</text>
</comment>
<dbReference type="Proteomes" id="UP000821837">
    <property type="component" value="Unassembled WGS sequence"/>
</dbReference>
<protein>
    <submittedName>
        <fullName evidence="1">Uncharacterized protein</fullName>
    </submittedName>
</protein>
<accession>A0A9D4PWZ9</accession>
<dbReference type="AlphaFoldDB" id="A0A9D4PWZ9"/>
<evidence type="ECO:0000313" key="1">
    <source>
        <dbReference type="EMBL" id="KAH7957252.1"/>
    </source>
</evidence>
<sequence>MLDSTRTLLNSYSKRAIEGIRLTEDNYAIAIRTLTERFGRRDLLINEHIDHLLALPPVKSSADVDKLRLLYDNVQFRVSALTGFGRLTRQYNVVLTRVLMSVPA</sequence>
<reference evidence="1" key="2">
    <citation type="submission" date="2021-09" db="EMBL/GenBank/DDBJ databases">
        <authorList>
            <person name="Jia N."/>
            <person name="Wang J."/>
            <person name="Shi W."/>
            <person name="Du L."/>
            <person name="Sun Y."/>
            <person name="Zhan W."/>
            <person name="Jiang J."/>
            <person name="Wang Q."/>
            <person name="Zhang B."/>
            <person name="Ji P."/>
            <person name="Sakyi L.B."/>
            <person name="Cui X."/>
            <person name="Yuan T."/>
            <person name="Jiang B."/>
            <person name="Yang W."/>
            <person name="Lam T.T.-Y."/>
            <person name="Chang Q."/>
            <person name="Ding S."/>
            <person name="Wang X."/>
            <person name="Zhu J."/>
            <person name="Ruan X."/>
            <person name="Zhao L."/>
            <person name="Wei J."/>
            <person name="Que T."/>
            <person name="Du C."/>
            <person name="Cheng J."/>
            <person name="Dai P."/>
            <person name="Han X."/>
            <person name="Huang E."/>
            <person name="Gao Y."/>
            <person name="Liu J."/>
            <person name="Shao H."/>
            <person name="Ye R."/>
            <person name="Li L."/>
            <person name="Wei W."/>
            <person name="Wang X."/>
            <person name="Wang C."/>
            <person name="Huo Q."/>
            <person name="Li W."/>
            <person name="Guo W."/>
            <person name="Chen H."/>
            <person name="Chen S."/>
            <person name="Zhou L."/>
            <person name="Zhou L."/>
            <person name="Ni X."/>
            <person name="Tian J."/>
            <person name="Zhou Y."/>
            <person name="Sheng Y."/>
            <person name="Liu T."/>
            <person name="Pan Y."/>
            <person name="Xia L."/>
            <person name="Li J."/>
            <person name="Zhao F."/>
            <person name="Cao W."/>
        </authorList>
    </citation>
    <scope>NUCLEOTIDE SEQUENCE</scope>
    <source>
        <strain evidence="1">Rsan-2018</strain>
        <tissue evidence="1">Larvae</tissue>
    </source>
</reference>
<keyword evidence="2" id="KW-1185">Reference proteome</keyword>
<gene>
    <name evidence="1" type="ORF">HPB52_016642</name>
</gene>
<proteinExistence type="predicted"/>
<organism evidence="1 2">
    <name type="scientific">Rhipicephalus sanguineus</name>
    <name type="common">Brown dog tick</name>
    <name type="synonym">Ixodes sanguineus</name>
    <dbReference type="NCBI Taxonomy" id="34632"/>
    <lineage>
        <taxon>Eukaryota</taxon>
        <taxon>Metazoa</taxon>
        <taxon>Ecdysozoa</taxon>
        <taxon>Arthropoda</taxon>
        <taxon>Chelicerata</taxon>
        <taxon>Arachnida</taxon>
        <taxon>Acari</taxon>
        <taxon>Parasitiformes</taxon>
        <taxon>Ixodida</taxon>
        <taxon>Ixodoidea</taxon>
        <taxon>Ixodidae</taxon>
        <taxon>Rhipicephalinae</taxon>
        <taxon>Rhipicephalus</taxon>
        <taxon>Rhipicephalus</taxon>
    </lineage>
</organism>
<name>A0A9D4PWZ9_RHISA</name>
<evidence type="ECO:0000313" key="2">
    <source>
        <dbReference type="Proteomes" id="UP000821837"/>
    </source>
</evidence>